<organism evidence="2">
    <name type="scientific">candidate division WOR-3 bacterium</name>
    <dbReference type="NCBI Taxonomy" id="2052148"/>
    <lineage>
        <taxon>Bacteria</taxon>
        <taxon>Bacteria division WOR-3</taxon>
    </lineage>
</organism>
<protein>
    <submittedName>
        <fullName evidence="2">Uncharacterized protein</fullName>
    </submittedName>
</protein>
<dbReference type="EMBL" id="DTLI01000016">
    <property type="protein sequence ID" value="HHS51333.1"/>
    <property type="molecule type" value="Genomic_DNA"/>
</dbReference>
<keyword evidence="1" id="KW-0812">Transmembrane</keyword>
<comment type="caution">
    <text evidence="2">The sequence shown here is derived from an EMBL/GenBank/DDBJ whole genome shotgun (WGS) entry which is preliminary data.</text>
</comment>
<evidence type="ECO:0000313" key="2">
    <source>
        <dbReference type="EMBL" id="HHS51333.1"/>
    </source>
</evidence>
<feature type="transmembrane region" description="Helical" evidence="1">
    <location>
        <begin position="12"/>
        <end position="32"/>
    </location>
</feature>
<proteinExistence type="predicted"/>
<evidence type="ECO:0000256" key="1">
    <source>
        <dbReference type="SAM" id="Phobius"/>
    </source>
</evidence>
<dbReference type="AlphaFoldDB" id="A0A7C6A8A7"/>
<keyword evidence="1" id="KW-1133">Transmembrane helix</keyword>
<gene>
    <name evidence="2" type="ORF">ENW73_00495</name>
</gene>
<keyword evidence="1" id="KW-0472">Membrane</keyword>
<name>A0A7C6A8A7_UNCW3</name>
<sequence length="197" mass="22671">MVWRYELYFKPYLKWLMIIAGILIIIGIFTIYRSCSRLFNPPVRVSKIIPFSIKEGKGMGEIPIQKSIKLFGTQKSELAIKIPPQPKPVELKVTEDLKVFPKTSDSSEIKKSYTLIRFHPTFHLTVLCAPFTILQTKNFEFFPGLKLRFLEIWRFGTATYLTTKGPGLGIDFAIISNLSFDYCRLLNSHNFGLSLKL</sequence>
<reference evidence="2" key="1">
    <citation type="journal article" date="2020" name="mSystems">
        <title>Genome- and Community-Level Interaction Insights into Carbon Utilization and Element Cycling Functions of Hydrothermarchaeota in Hydrothermal Sediment.</title>
        <authorList>
            <person name="Zhou Z."/>
            <person name="Liu Y."/>
            <person name="Xu W."/>
            <person name="Pan J."/>
            <person name="Luo Z.H."/>
            <person name="Li M."/>
        </authorList>
    </citation>
    <scope>NUCLEOTIDE SEQUENCE [LARGE SCALE GENOMIC DNA]</scope>
    <source>
        <strain evidence="2">SpSt-876</strain>
    </source>
</reference>
<accession>A0A7C6A8A7</accession>